<reference evidence="1" key="1">
    <citation type="journal article" date="2021" name="Sci. Rep.">
        <title>Diploid genomic architecture of Nitzschia inconspicua, an elite biomass production diatom.</title>
        <authorList>
            <person name="Oliver A."/>
            <person name="Podell S."/>
            <person name="Pinowska A."/>
            <person name="Traller J.C."/>
            <person name="Smith S.R."/>
            <person name="McClure R."/>
            <person name="Beliaev A."/>
            <person name="Bohutskyi P."/>
            <person name="Hill E.A."/>
            <person name="Rabines A."/>
            <person name="Zheng H."/>
            <person name="Allen L.Z."/>
            <person name="Kuo A."/>
            <person name="Grigoriev I.V."/>
            <person name="Allen A.E."/>
            <person name="Hazlebeck D."/>
            <person name="Allen E.E."/>
        </authorList>
    </citation>
    <scope>NUCLEOTIDE SEQUENCE</scope>
    <source>
        <strain evidence="1">Hildebrandi</strain>
    </source>
</reference>
<dbReference type="EMBL" id="JAGRRH010000005">
    <property type="protein sequence ID" value="KAG7370354.1"/>
    <property type="molecule type" value="Genomic_DNA"/>
</dbReference>
<evidence type="ECO:0000313" key="2">
    <source>
        <dbReference type="Proteomes" id="UP000693970"/>
    </source>
</evidence>
<dbReference type="Proteomes" id="UP000693970">
    <property type="component" value="Unassembled WGS sequence"/>
</dbReference>
<protein>
    <submittedName>
        <fullName evidence="1">Uncharacterized protein</fullName>
    </submittedName>
</protein>
<gene>
    <name evidence="1" type="ORF">IV203_028100</name>
</gene>
<proteinExistence type="predicted"/>
<comment type="caution">
    <text evidence="1">The sequence shown here is derived from an EMBL/GenBank/DDBJ whole genome shotgun (WGS) entry which is preliminary data.</text>
</comment>
<accession>A0A9K3LXK4</accession>
<sequence>MVGLTFSAGKWIGQDSWIIAWAIHAVGVVLADYFGQMGGGLVAFPLFHAVSIEVFLTVDTTTSLWGFPTCSYQLVAYVKLIFIQF</sequence>
<dbReference type="OrthoDB" id="3222at2759"/>
<name>A0A9K3LXK4_9STRA</name>
<organism evidence="1 2">
    <name type="scientific">Nitzschia inconspicua</name>
    <dbReference type="NCBI Taxonomy" id="303405"/>
    <lineage>
        <taxon>Eukaryota</taxon>
        <taxon>Sar</taxon>
        <taxon>Stramenopiles</taxon>
        <taxon>Ochrophyta</taxon>
        <taxon>Bacillariophyta</taxon>
        <taxon>Bacillariophyceae</taxon>
        <taxon>Bacillariophycidae</taxon>
        <taxon>Bacillariales</taxon>
        <taxon>Bacillariaceae</taxon>
        <taxon>Nitzschia</taxon>
    </lineage>
</organism>
<keyword evidence="2" id="KW-1185">Reference proteome</keyword>
<reference evidence="1" key="2">
    <citation type="submission" date="2021-04" db="EMBL/GenBank/DDBJ databases">
        <authorList>
            <person name="Podell S."/>
        </authorList>
    </citation>
    <scope>NUCLEOTIDE SEQUENCE</scope>
    <source>
        <strain evidence="1">Hildebrandi</strain>
    </source>
</reference>
<dbReference type="AlphaFoldDB" id="A0A9K3LXK4"/>
<evidence type="ECO:0000313" key="1">
    <source>
        <dbReference type="EMBL" id="KAG7370354.1"/>
    </source>
</evidence>